<protein>
    <submittedName>
        <fullName evidence="1">Uncharacterized protein</fullName>
    </submittedName>
</protein>
<reference evidence="1" key="2">
    <citation type="submission" date="2014-07" db="EMBL/GenBank/DDBJ databases">
        <authorList>
            <person name="Hull J."/>
        </authorList>
    </citation>
    <scope>NUCLEOTIDE SEQUENCE</scope>
</reference>
<evidence type="ECO:0000313" key="1">
    <source>
        <dbReference type="EMBL" id="JAG16327.1"/>
    </source>
</evidence>
<dbReference type="EMBL" id="GBHO01027277">
    <property type="protein sequence ID" value="JAG16327.1"/>
    <property type="molecule type" value="Transcribed_RNA"/>
</dbReference>
<gene>
    <name evidence="1" type="ORF">CM83_9511</name>
</gene>
<feature type="non-terminal residue" evidence="1">
    <location>
        <position position="101"/>
    </location>
</feature>
<dbReference type="AlphaFoldDB" id="A0A0A9X6H1"/>
<name>A0A0A9X6H1_LYGHE</name>
<organism evidence="1">
    <name type="scientific">Lygus hesperus</name>
    <name type="common">Western plant bug</name>
    <dbReference type="NCBI Taxonomy" id="30085"/>
    <lineage>
        <taxon>Eukaryota</taxon>
        <taxon>Metazoa</taxon>
        <taxon>Ecdysozoa</taxon>
        <taxon>Arthropoda</taxon>
        <taxon>Hexapoda</taxon>
        <taxon>Insecta</taxon>
        <taxon>Pterygota</taxon>
        <taxon>Neoptera</taxon>
        <taxon>Paraneoptera</taxon>
        <taxon>Hemiptera</taxon>
        <taxon>Heteroptera</taxon>
        <taxon>Panheteroptera</taxon>
        <taxon>Cimicomorpha</taxon>
        <taxon>Miridae</taxon>
        <taxon>Mirini</taxon>
        <taxon>Lygus</taxon>
    </lineage>
</organism>
<accession>A0A0A9X6H1</accession>
<reference evidence="1" key="1">
    <citation type="journal article" date="2014" name="PLoS ONE">
        <title>Transcriptome-Based Identification of ABC Transporters in the Western Tarnished Plant Bug Lygus hesperus.</title>
        <authorList>
            <person name="Hull J.J."/>
            <person name="Chaney K."/>
            <person name="Geib S.M."/>
            <person name="Fabrick J.A."/>
            <person name="Brent C.S."/>
            <person name="Walsh D."/>
            <person name="Lavine L.C."/>
        </authorList>
    </citation>
    <scope>NUCLEOTIDE SEQUENCE</scope>
</reference>
<proteinExistence type="predicted"/>
<sequence>MATNVHTDEYVQSYLNDISAATKEMYRSKQGVKSMLLSRAQWTEDQVSKYMLYLEKMALCTTAEERKLLRKQKEIHLAEAFDMSEKLRREKEEIERWKATK</sequence>